<evidence type="ECO:0000313" key="2">
    <source>
        <dbReference type="EMBL" id="OMD34947.1"/>
    </source>
</evidence>
<keyword evidence="1" id="KW-0472">Membrane</keyword>
<dbReference type="EMBL" id="MPVP01000045">
    <property type="protein sequence ID" value="OMD34947.1"/>
    <property type="molecule type" value="Genomic_DNA"/>
</dbReference>
<feature type="transmembrane region" description="Helical" evidence="1">
    <location>
        <begin position="138"/>
        <end position="157"/>
    </location>
</feature>
<keyword evidence="1" id="KW-1133">Transmembrane helix</keyword>
<proteinExistence type="predicted"/>
<comment type="caution">
    <text evidence="2">The sequence shown here is derived from an EMBL/GenBank/DDBJ whole genome shotgun (WGS) entry which is preliminary data.</text>
</comment>
<dbReference type="RefSeq" id="WP_076218560.1">
    <property type="nucleotide sequence ID" value="NZ_MPVM01000002.1"/>
</dbReference>
<name>A0ABX3GRI6_9BACL</name>
<keyword evidence="3" id="KW-1185">Reference proteome</keyword>
<dbReference type="Proteomes" id="UP000187158">
    <property type="component" value="Unassembled WGS sequence"/>
</dbReference>
<protein>
    <submittedName>
        <fullName evidence="2">Uncharacterized protein</fullName>
    </submittedName>
</protein>
<gene>
    <name evidence="2" type="ORF">BSO21_10040</name>
</gene>
<keyword evidence="1" id="KW-0812">Transmembrane</keyword>
<evidence type="ECO:0000256" key="1">
    <source>
        <dbReference type="SAM" id="Phobius"/>
    </source>
</evidence>
<organism evidence="2 3">
    <name type="scientific">Paenibacillus odorifer</name>
    <dbReference type="NCBI Taxonomy" id="189426"/>
    <lineage>
        <taxon>Bacteria</taxon>
        <taxon>Bacillati</taxon>
        <taxon>Bacillota</taxon>
        <taxon>Bacilli</taxon>
        <taxon>Bacillales</taxon>
        <taxon>Paenibacillaceae</taxon>
        <taxon>Paenibacillus</taxon>
    </lineage>
</organism>
<sequence length="175" mass="19989">MSIRTSASLFIFSLIISLSSALYFFTQYRDEIDKTPFKYEEIQAEYDNEAEKILQANGQIWQDMLDEFVELGGNLDDLSKYDDLRFVTNGVTSNELLNSIDHPDLLSISLPKPPSGEELKELIDQDVKVLNDELDYKINIIIFAEVIFTLLLTLLFISTGKLRERKKTAPNKGTV</sequence>
<accession>A0ABX3GRI6</accession>
<evidence type="ECO:0000313" key="3">
    <source>
        <dbReference type="Proteomes" id="UP000187158"/>
    </source>
</evidence>
<feature type="transmembrane region" description="Helical" evidence="1">
    <location>
        <begin position="7"/>
        <end position="26"/>
    </location>
</feature>
<reference evidence="2 3" key="1">
    <citation type="submission" date="2016-11" db="EMBL/GenBank/DDBJ databases">
        <title>Paenibacillus species isolates.</title>
        <authorList>
            <person name="Beno S.M."/>
        </authorList>
    </citation>
    <scope>NUCLEOTIDE SEQUENCE [LARGE SCALE GENOMIC DNA]</scope>
    <source>
        <strain evidence="2 3">FSL H7-0433</strain>
    </source>
</reference>